<gene>
    <name evidence="1" type="ORF">MM415B04240_0009</name>
</gene>
<evidence type="ECO:0000313" key="1">
    <source>
        <dbReference type="EMBL" id="QJA93419.1"/>
    </source>
</evidence>
<sequence length="66" mass="7497">MLMEPKCFNRQCSNFLGVIEVVNERDQKVICKAFLGGIPLSIAYGDDLHLKPIIGQDNNIVYEKEK</sequence>
<name>A0A6M3LGD2_9ZZZZ</name>
<accession>A0A6M3LGD2</accession>
<reference evidence="1" key="1">
    <citation type="submission" date="2020-03" db="EMBL/GenBank/DDBJ databases">
        <title>The deep terrestrial virosphere.</title>
        <authorList>
            <person name="Holmfeldt K."/>
            <person name="Nilsson E."/>
            <person name="Simone D."/>
            <person name="Lopez-Fernandez M."/>
            <person name="Wu X."/>
            <person name="de Brujin I."/>
            <person name="Lundin D."/>
            <person name="Andersson A."/>
            <person name="Bertilsson S."/>
            <person name="Dopson M."/>
        </authorList>
    </citation>
    <scope>NUCLEOTIDE SEQUENCE</scope>
    <source>
        <strain evidence="1">MM415B04240</strain>
    </source>
</reference>
<organism evidence="1">
    <name type="scientific">viral metagenome</name>
    <dbReference type="NCBI Taxonomy" id="1070528"/>
    <lineage>
        <taxon>unclassified sequences</taxon>
        <taxon>metagenomes</taxon>
        <taxon>organismal metagenomes</taxon>
    </lineage>
</organism>
<dbReference type="AlphaFoldDB" id="A0A6M3LGD2"/>
<protein>
    <submittedName>
        <fullName evidence="1">Uncharacterized protein</fullName>
    </submittedName>
</protein>
<proteinExistence type="predicted"/>
<dbReference type="EMBL" id="MT143147">
    <property type="protein sequence ID" value="QJA93419.1"/>
    <property type="molecule type" value="Genomic_DNA"/>
</dbReference>